<dbReference type="InterPro" id="IPR038277">
    <property type="entry name" value="UreF_sf"/>
</dbReference>
<comment type="subcellular location">
    <subcellularLocation>
        <location evidence="3">Cytoplasm</location>
    </subcellularLocation>
</comment>
<keyword evidence="5" id="KW-1185">Reference proteome</keyword>
<keyword evidence="1 3" id="KW-0996">Nickel insertion</keyword>
<dbReference type="InterPro" id="IPR002639">
    <property type="entry name" value="UreF"/>
</dbReference>
<dbReference type="HAMAP" id="MF_01385">
    <property type="entry name" value="UreF"/>
    <property type="match status" value="1"/>
</dbReference>
<dbReference type="PATRIC" id="fig|1121353.3.peg.903"/>
<reference evidence="4 5" key="1">
    <citation type="submission" date="2013-02" db="EMBL/GenBank/DDBJ databases">
        <title>The complete genome sequence of Corynebacterium callunae DSM 20147.</title>
        <authorList>
            <person name="Ruckert C."/>
            <person name="Albersmeier A."/>
            <person name="Kalinowski J."/>
        </authorList>
    </citation>
    <scope>NUCLEOTIDE SEQUENCE [LARGE SCALE GENOMIC DNA]</scope>
    <source>
        <strain evidence="4 5">DSM 20147</strain>
    </source>
</reference>
<dbReference type="HOGENOM" id="CLU_049215_4_2_11"/>
<protein>
    <recommendedName>
        <fullName evidence="3">Urease accessory protein UreF</fullName>
    </recommendedName>
</protein>
<sequence>MLNTPTSSLDRTLAAMQLMDSALPTGAFSHSFGFETYMHRGVITDAESFAQWLEAFCTEQLTFTDAVIVREVFKAEEFAEIIDLDHVVRAQAVPVQVRNAGRTMGIRMLEIASEGYPSQWLSEYQGCVEKRSLAAHPALVWALVARGLGFGVDEAVAHHVYATVISLIQNAVRAVPIGQNAGQRLATRAQQWVSEATRASAELGLEDIGAITPGLEIAQMQHENQRARMFMS</sequence>
<dbReference type="KEGG" id="ccn:H924_04410"/>
<dbReference type="STRING" id="1121353.H924_04410"/>
<evidence type="ECO:0000313" key="4">
    <source>
        <dbReference type="EMBL" id="AGG66328.1"/>
    </source>
</evidence>
<evidence type="ECO:0000256" key="1">
    <source>
        <dbReference type="ARBA" id="ARBA00022988"/>
    </source>
</evidence>
<comment type="subunit">
    <text evidence="3">UreD, UreF and UreG form a complex that acts as a GTP-hydrolysis-dependent molecular chaperone, activating the urease apoprotein by helping to assemble the nickel containing metallocenter of UreC. The UreE protein probably delivers the nickel.</text>
</comment>
<dbReference type="Proteomes" id="UP000011760">
    <property type="component" value="Chromosome"/>
</dbReference>
<dbReference type="PIRSF" id="PIRSF009467">
    <property type="entry name" value="Ureas_acces_UreF"/>
    <property type="match status" value="1"/>
</dbReference>
<accession>M1UY44</accession>
<dbReference type="Pfam" id="PF01730">
    <property type="entry name" value="UreF"/>
    <property type="match status" value="1"/>
</dbReference>
<evidence type="ECO:0000256" key="3">
    <source>
        <dbReference type="HAMAP-Rule" id="MF_01385"/>
    </source>
</evidence>
<organism evidence="4 5">
    <name type="scientific">Corynebacterium callunae DSM 20147</name>
    <dbReference type="NCBI Taxonomy" id="1121353"/>
    <lineage>
        <taxon>Bacteria</taxon>
        <taxon>Bacillati</taxon>
        <taxon>Actinomycetota</taxon>
        <taxon>Actinomycetes</taxon>
        <taxon>Mycobacteriales</taxon>
        <taxon>Corynebacteriaceae</taxon>
        <taxon>Corynebacterium</taxon>
    </lineage>
</organism>
<dbReference type="PANTHER" id="PTHR33620">
    <property type="entry name" value="UREASE ACCESSORY PROTEIN F"/>
    <property type="match status" value="1"/>
</dbReference>
<dbReference type="EMBL" id="CP004354">
    <property type="protein sequence ID" value="AGG66328.1"/>
    <property type="molecule type" value="Genomic_DNA"/>
</dbReference>
<keyword evidence="2 3" id="KW-0143">Chaperone</keyword>
<comment type="similarity">
    <text evidence="3">Belongs to the UreF family.</text>
</comment>
<dbReference type="PANTHER" id="PTHR33620:SF1">
    <property type="entry name" value="UREASE ACCESSORY PROTEIN F"/>
    <property type="match status" value="1"/>
</dbReference>
<dbReference type="Gene3D" id="1.10.4190.10">
    <property type="entry name" value="Urease accessory protein UreF"/>
    <property type="match status" value="1"/>
</dbReference>
<proteinExistence type="inferred from homology"/>
<dbReference type="eggNOG" id="COG0830">
    <property type="taxonomic scope" value="Bacteria"/>
</dbReference>
<dbReference type="GO" id="GO:0016151">
    <property type="term" value="F:nickel cation binding"/>
    <property type="evidence" value="ECO:0007669"/>
    <property type="project" value="UniProtKB-UniRule"/>
</dbReference>
<dbReference type="AlphaFoldDB" id="M1UY44"/>
<name>M1UY44_9CORY</name>
<gene>
    <name evidence="3" type="primary">ureF</name>
    <name evidence="4" type="ORF">H924_04410</name>
</gene>
<evidence type="ECO:0000256" key="2">
    <source>
        <dbReference type="ARBA" id="ARBA00023186"/>
    </source>
</evidence>
<dbReference type="GO" id="GO:0005737">
    <property type="term" value="C:cytoplasm"/>
    <property type="evidence" value="ECO:0007669"/>
    <property type="project" value="UniProtKB-SubCell"/>
</dbReference>
<comment type="function">
    <text evidence="3">Required for maturation of urease via the functional incorporation of the urease nickel metallocenter.</text>
</comment>
<evidence type="ECO:0000313" key="5">
    <source>
        <dbReference type="Proteomes" id="UP000011760"/>
    </source>
</evidence>
<keyword evidence="3" id="KW-0963">Cytoplasm</keyword>
<dbReference type="RefSeq" id="WP_015650763.1">
    <property type="nucleotide sequence ID" value="NC_020506.1"/>
</dbReference>